<reference evidence="1" key="1">
    <citation type="journal article" date="2021" name="Nat. Microbiol.">
        <title>Cocultivation of an ultrasmall environmental parasitic bacterium with lytic ability against bacteria associated with wastewater foams.</title>
        <authorList>
            <person name="Batinovic S."/>
            <person name="Rose J.J.A."/>
            <person name="Ratcliffe J."/>
            <person name="Seviour R.J."/>
            <person name="Petrovski S."/>
        </authorList>
    </citation>
    <scope>NUCLEOTIDE SEQUENCE</scope>
    <source>
        <strain evidence="1">CON9</strain>
    </source>
</reference>
<evidence type="ECO:0000313" key="2">
    <source>
        <dbReference type="Proteomes" id="UP001059836"/>
    </source>
</evidence>
<evidence type="ECO:0000313" key="1">
    <source>
        <dbReference type="EMBL" id="QHN35968.1"/>
    </source>
</evidence>
<evidence type="ECO:0008006" key="3">
    <source>
        <dbReference type="Google" id="ProtNLM"/>
    </source>
</evidence>
<dbReference type="RefSeq" id="WP_213244215.1">
    <property type="nucleotide sequence ID" value="NZ_CP045806.1"/>
</dbReference>
<gene>
    <name evidence="1" type="ORF">GII31_14915</name>
</gene>
<dbReference type="Proteomes" id="UP001059836">
    <property type="component" value="Chromosome"/>
</dbReference>
<accession>A0ABX6IL51</accession>
<name>A0ABX6IL51_9ACTN</name>
<organism evidence="1 2">
    <name type="scientific">Gordonia pseudamarae</name>
    <dbReference type="NCBI Taxonomy" id="2831662"/>
    <lineage>
        <taxon>Bacteria</taxon>
        <taxon>Bacillati</taxon>
        <taxon>Actinomycetota</taxon>
        <taxon>Actinomycetes</taxon>
        <taxon>Mycobacteriales</taxon>
        <taxon>Gordoniaceae</taxon>
        <taxon>Gordonia</taxon>
    </lineage>
</organism>
<proteinExistence type="predicted"/>
<protein>
    <recommendedName>
        <fullName evidence="3">Dihydrodiol dehydrogenase</fullName>
    </recommendedName>
</protein>
<sequence>MSIEMGDRGPFDIPDIGPVVGSEFAEVTVDVDNEANSPRLRLKDLRTGRVRFLDALELETLIWLPEGHLTRLLDPSADRWKEGPSGQR</sequence>
<dbReference type="EMBL" id="CP045809">
    <property type="protein sequence ID" value="QHN35968.1"/>
    <property type="molecule type" value="Genomic_DNA"/>
</dbReference>
<keyword evidence="2" id="KW-1185">Reference proteome</keyword>